<feature type="region of interest" description="Disordered" evidence="1">
    <location>
        <begin position="33"/>
        <end position="53"/>
    </location>
</feature>
<evidence type="ECO:0000313" key="2">
    <source>
        <dbReference type="EMBL" id="KAK6773853.1"/>
    </source>
</evidence>
<organism evidence="2 3">
    <name type="scientific">Solanum bulbocastanum</name>
    <name type="common">Wild potato</name>
    <dbReference type="NCBI Taxonomy" id="147425"/>
    <lineage>
        <taxon>Eukaryota</taxon>
        <taxon>Viridiplantae</taxon>
        <taxon>Streptophyta</taxon>
        <taxon>Embryophyta</taxon>
        <taxon>Tracheophyta</taxon>
        <taxon>Spermatophyta</taxon>
        <taxon>Magnoliopsida</taxon>
        <taxon>eudicotyledons</taxon>
        <taxon>Gunneridae</taxon>
        <taxon>Pentapetalae</taxon>
        <taxon>asterids</taxon>
        <taxon>lamiids</taxon>
        <taxon>Solanales</taxon>
        <taxon>Solanaceae</taxon>
        <taxon>Solanoideae</taxon>
        <taxon>Solaneae</taxon>
        <taxon>Solanum</taxon>
    </lineage>
</organism>
<dbReference type="EMBL" id="JBANQN010000012">
    <property type="protein sequence ID" value="KAK6773853.1"/>
    <property type="molecule type" value="Genomic_DNA"/>
</dbReference>
<name>A0AAN8SR45_SOLBU</name>
<dbReference type="AlphaFoldDB" id="A0AAN8SR45"/>
<reference evidence="2 3" key="1">
    <citation type="submission" date="2024-02" db="EMBL/GenBank/DDBJ databases">
        <title>de novo genome assembly of Solanum bulbocastanum strain 11H21.</title>
        <authorList>
            <person name="Hosaka A.J."/>
        </authorList>
    </citation>
    <scope>NUCLEOTIDE SEQUENCE [LARGE SCALE GENOMIC DNA]</scope>
    <source>
        <tissue evidence="2">Young leaves</tissue>
    </source>
</reference>
<dbReference type="Proteomes" id="UP001371456">
    <property type="component" value="Unassembled WGS sequence"/>
</dbReference>
<proteinExistence type="predicted"/>
<gene>
    <name evidence="2" type="ORF">RDI58_029092</name>
</gene>
<comment type="caution">
    <text evidence="2">The sequence shown here is derived from an EMBL/GenBank/DDBJ whole genome shotgun (WGS) entry which is preliminary data.</text>
</comment>
<evidence type="ECO:0000256" key="1">
    <source>
        <dbReference type="SAM" id="MobiDB-lite"/>
    </source>
</evidence>
<evidence type="ECO:0000313" key="3">
    <source>
        <dbReference type="Proteomes" id="UP001371456"/>
    </source>
</evidence>
<sequence>MDKGDVEMVDAEENVTASDVLVSNESLVKYENGVKTAKRNAEEKTHDQSYSKG</sequence>
<accession>A0AAN8SR45</accession>
<keyword evidence="3" id="KW-1185">Reference proteome</keyword>
<protein>
    <submittedName>
        <fullName evidence="2">Uncharacterized protein</fullName>
    </submittedName>
</protein>
<feature type="compositionally biased region" description="Basic and acidic residues" evidence="1">
    <location>
        <begin position="39"/>
        <end position="53"/>
    </location>
</feature>